<dbReference type="KEGG" id="rain:Rai3103_14770"/>
<keyword evidence="2" id="KW-1185">Reference proteome</keyword>
<sequence>MTDDLHVSYRRTGGFAGLEMAAEAEGPELSGEVARIADGLLARDADTAGPGSGPPQGADRFTYVLEVTRREEHRTFSWSDAEIPEDVRPLLEELGKRSEPRRAG</sequence>
<evidence type="ECO:0000313" key="1">
    <source>
        <dbReference type="EMBL" id="QGF24688.1"/>
    </source>
</evidence>
<dbReference type="AlphaFoldDB" id="A0A5Q2FD21"/>
<dbReference type="Proteomes" id="UP000386847">
    <property type="component" value="Chromosome"/>
</dbReference>
<reference evidence="1 2" key="1">
    <citation type="submission" date="2019-10" db="EMBL/GenBank/DDBJ databases">
        <title>Genomic analysis of Raineyella sp. CBA3103.</title>
        <authorList>
            <person name="Roh S.W."/>
        </authorList>
    </citation>
    <scope>NUCLEOTIDE SEQUENCE [LARGE SCALE GENOMIC DNA]</scope>
    <source>
        <strain evidence="1 2">CBA3103</strain>
    </source>
</reference>
<dbReference type="Pfam" id="PF20242">
    <property type="entry name" value="Emfourin"/>
    <property type="match status" value="1"/>
</dbReference>
<dbReference type="RefSeq" id="WP_153573217.1">
    <property type="nucleotide sequence ID" value="NZ_CP045725.1"/>
</dbReference>
<name>A0A5Q2FD21_9ACTN</name>
<protein>
    <recommendedName>
        <fullName evidence="3">Metalloprotease</fullName>
    </recommendedName>
</protein>
<proteinExistence type="predicted"/>
<dbReference type="InterPro" id="IPR049457">
    <property type="entry name" value="Emfourin"/>
</dbReference>
<gene>
    <name evidence="1" type="ORF">Rai3103_14770</name>
</gene>
<organism evidence="1 2">
    <name type="scientific">Raineyella fluvialis</name>
    <dbReference type="NCBI Taxonomy" id="2662261"/>
    <lineage>
        <taxon>Bacteria</taxon>
        <taxon>Bacillati</taxon>
        <taxon>Actinomycetota</taxon>
        <taxon>Actinomycetes</taxon>
        <taxon>Propionibacteriales</taxon>
        <taxon>Propionibacteriaceae</taxon>
        <taxon>Raineyella</taxon>
    </lineage>
</organism>
<evidence type="ECO:0000313" key="2">
    <source>
        <dbReference type="Proteomes" id="UP000386847"/>
    </source>
</evidence>
<dbReference type="EMBL" id="CP045725">
    <property type="protein sequence ID" value="QGF24688.1"/>
    <property type="molecule type" value="Genomic_DNA"/>
</dbReference>
<accession>A0A5Q2FD21</accession>
<evidence type="ECO:0008006" key="3">
    <source>
        <dbReference type="Google" id="ProtNLM"/>
    </source>
</evidence>